<dbReference type="HOGENOM" id="CLU_1475145_0_0_1"/>
<dbReference type="OrthoDB" id="3440338at2759"/>
<organism evidence="1 2">
    <name type="scientific">Dothistroma septosporum (strain NZE10 / CBS 128990)</name>
    <name type="common">Red band needle blight fungus</name>
    <name type="synonym">Mycosphaerella pini</name>
    <dbReference type="NCBI Taxonomy" id="675120"/>
    <lineage>
        <taxon>Eukaryota</taxon>
        <taxon>Fungi</taxon>
        <taxon>Dikarya</taxon>
        <taxon>Ascomycota</taxon>
        <taxon>Pezizomycotina</taxon>
        <taxon>Dothideomycetes</taxon>
        <taxon>Dothideomycetidae</taxon>
        <taxon>Mycosphaerellales</taxon>
        <taxon>Mycosphaerellaceae</taxon>
        <taxon>Dothistroma</taxon>
    </lineage>
</organism>
<name>N1PR57_DOTSN</name>
<dbReference type="EMBL" id="KB446538">
    <property type="protein sequence ID" value="EME45872.1"/>
    <property type="molecule type" value="Genomic_DNA"/>
</dbReference>
<sequence>MSLTELIKFVYEQELACTTLQGTDCEFVLSEAYITLLAFDRRILDGLINGNLPALYAQAGSEEAMIEERLRDRASTSGHIAYYMNTIMDKNNRSVVWRHLNAVVGDVLLYMQQDSASSCIRSFLVDQEFSQKVRQIGHYREGFRKFLYDKDDPHSGHFVPRREQACVAFAKYLRIASTDYRAR</sequence>
<evidence type="ECO:0000313" key="1">
    <source>
        <dbReference type="EMBL" id="EME45872.1"/>
    </source>
</evidence>
<dbReference type="Proteomes" id="UP000016933">
    <property type="component" value="Unassembled WGS sequence"/>
</dbReference>
<reference evidence="1 2" key="2">
    <citation type="journal article" date="2012" name="PLoS Pathog.">
        <title>Diverse lifestyles and strategies of plant pathogenesis encoded in the genomes of eighteen Dothideomycetes fungi.</title>
        <authorList>
            <person name="Ohm R.A."/>
            <person name="Feau N."/>
            <person name="Henrissat B."/>
            <person name="Schoch C.L."/>
            <person name="Horwitz B.A."/>
            <person name="Barry K.W."/>
            <person name="Condon B.J."/>
            <person name="Copeland A.C."/>
            <person name="Dhillon B."/>
            <person name="Glaser F."/>
            <person name="Hesse C.N."/>
            <person name="Kosti I."/>
            <person name="LaButti K."/>
            <person name="Lindquist E.A."/>
            <person name="Lucas S."/>
            <person name="Salamov A.A."/>
            <person name="Bradshaw R.E."/>
            <person name="Ciuffetti L."/>
            <person name="Hamelin R.C."/>
            <person name="Kema G.H.J."/>
            <person name="Lawrence C."/>
            <person name="Scott J.A."/>
            <person name="Spatafora J.W."/>
            <person name="Turgeon B.G."/>
            <person name="de Wit P.J.G.M."/>
            <person name="Zhong S."/>
            <person name="Goodwin S.B."/>
            <person name="Grigoriev I.V."/>
        </authorList>
    </citation>
    <scope>NUCLEOTIDE SEQUENCE [LARGE SCALE GENOMIC DNA]</scope>
    <source>
        <strain evidence="2">NZE10 / CBS 128990</strain>
    </source>
</reference>
<protein>
    <submittedName>
        <fullName evidence="1">Uncharacterized protein</fullName>
    </submittedName>
</protein>
<proteinExistence type="predicted"/>
<accession>N1PR57</accession>
<gene>
    <name evidence="1" type="ORF">DOTSEDRAFT_44107</name>
</gene>
<dbReference type="AlphaFoldDB" id="N1PR57"/>
<reference evidence="2" key="1">
    <citation type="journal article" date="2012" name="PLoS Genet.">
        <title>The genomes of the fungal plant pathogens Cladosporium fulvum and Dothistroma septosporum reveal adaptation to different hosts and lifestyles but also signatures of common ancestry.</title>
        <authorList>
            <person name="de Wit P.J.G.M."/>
            <person name="van der Burgt A."/>
            <person name="Oekmen B."/>
            <person name="Stergiopoulos I."/>
            <person name="Abd-Elsalam K.A."/>
            <person name="Aerts A.L."/>
            <person name="Bahkali A.H."/>
            <person name="Beenen H.G."/>
            <person name="Chettri P."/>
            <person name="Cox M.P."/>
            <person name="Datema E."/>
            <person name="de Vries R.P."/>
            <person name="Dhillon B."/>
            <person name="Ganley A.R."/>
            <person name="Griffiths S.A."/>
            <person name="Guo Y."/>
            <person name="Hamelin R.C."/>
            <person name="Henrissat B."/>
            <person name="Kabir M.S."/>
            <person name="Jashni M.K."/>
            <person name="Kema G."/>
            <person name="Klaubauf S."/>
            <person name="Lapidus A."/>
            <person name="Levasseur A."/>
            <person name="Lindquist E."/>
            <person name="Mehrabi R."/>
            <person name="Ohm R.A."/>
            <person name="Owen T.J."/>
            <person name="Salamov A."/>
            <person name="Schwelm A."/>
            <person name="Schijlen E."/>
            <person name="Sun H."/>
            <person name="van den Burg H.A."/>
            <person name="van Ham R.C.H.J."/>
            <person name="Zhang S."/>
            <person name="Goodwin S.B."/>
            <person name="Grigoriev I.V."/>
            <person name="Collemare J."/>
            <person name="Bradshaw R.E."/>
        </authorList>
    </citation>
    <scope>NUCLEOTIDE SEQUENCE [LARGE SCALE GENOMIC DNA]</scope>
    <source>
        <strain evidence="2">NZE10 / CBS 128990</strain>
    </source>
</reference>
<keyword evidence="2" id="KW-1185">Reference proteome</keyword>
<evidence type="ECO:0000313" key="2">
    <source>
        <dbReference type="Proteomes" id="UP000016933"/>
    </source>
</evidence>